<feature type="domain" description="PABS" evidence="5">
    <location>
        <begin position="1"/>
        <end position="208"/>
    </location>
</feature>
<reference evidence="6 7" key="1">
    <citation type="submission" date="2016-10" db="EMBL/GenBank/DDBJ databases">
        <authorList>
            <person name="de Groot N.N."/>
        </authorList>
    </citation>
    <scope>NUCLEOTIDE SEQUENCE [LARGE SCALE GENOMIC DNA]</scope>
    <source>
        <strain evidence="6 7">Nm13</strain>
    </source>
</reference>
<name>A0A1H5RT17_9PROT</name>
<dbReference type="RefSeq" id="WP_103965207.1">
    <property type="nucleotide sequence ID" value="NZ_FNUX01000001.1"/>
</dbReference>
<comment type="similarity">
    <text evidence="1">Belongs to the spermidine/spermine synthase family.</text>
</comment>
<dbReference type="GO" id="GO:0006596">
    <property type="term" value="P:polyamine biosynthetic process"/>
    <property type="evidence" value="ECO:0007669"/>
    <property type="project" value="UniProtKB-UniRule"/>
</dbReference>
<feature type="active site" description="Proton acceptor" evidence="4">
    <location>
        <position position="132"/>
    </location>
</feature>
<dbReference type="AlphaFoldDB" id="A0A1H5RT17"/>
<evidence type="ECO:0000259" key="5">
    <source>
        <dbReference type="PROSITE" id="PS51006"/>
    </source>
</evidence>
<evidence type="ECO:0000313" key="7">
    <source>
        <dbReference type="Proteomes" id="UP000236753"/>
    </source>
</evidence>
<dbReference type="Pfam" id="PF01564">
    <property type="entry name" value="Spermine_synth"/>
    <property type="match status" value="1"/>
</dbReference>
<dbReference type="PANTHER" id="PTHR43317">
    <property type="entry name" value="THERMOSPERMINE SYNTHASE ACAULIS5"/>
    <property type="match status" value="1"/>
</dbReference>
<dbReference type="SUPFAM" id="SSF53335">
    <property type="entry name" value="S-adenosyl-L-methionine-dependent methyltransferases"/>
    <property type="match status" value="1"/>
</dbReference>
<dbReference type="EMBL" id="FNUX01000001">
    <property type="protein sequence ID" value="SEF41506.1"/>
    <property type="molecule type" value="Genomic_DNA"/>
</dbReference>
<evidence type="ECO:0000256" key="3">
    <source>
        <dbReference type="ARBA" id="ARBA00023115"/>
    </source>
</evidence>
<dbReference type="GO" id="GO:0016740">
    <property type="term" value="F:transferase activity"/>
    <property type="evidence" value="ECO:0007669"/>
    <property type="project" value="UniProtKB-UniRule"/>
</dbReference>
<keyword evidence="3 4" id="KW-0620">Polyamine biosynthesis</keyword>
<dbReference type="InterPro" id="IPR030374">
    <property type="entry name" value="PABS"/>
</dbReference>
<sequence>MSFPIDIREQAGVRTLHFGSDWIQGAMRIARPWRLELDYTREMMASLLLRDHANFPRTVLLIGLGAASLTKFIYRHYPLAELTVVEIEPSVVAAARQFFKLPQDPSRLNIVIADGSQYIAGHDTTYDLILVDGFDANARPGELNRLPFYRMCRARLNHNGILAVNLLGRSRGYQSSLERIKTSFGERALAFPSCDSGNVIALATTGEKIEITLNELRKQALELKERTDLNLLPTLVRLEQAKSCPGGILTI</sequence>
<accession>A0A1H5RT17</accession>
<dbReference type="Proteomes" id="UP000236753">
    <property type="component" value="Unassembled WGS sequence"/>
</dbReference>
<dbReference type="PANTHER" id="PTHR43317:SF1">
    <property type="entry name" value="THERMOSPERMINE SYNTHASE ACAULIS5"/>
    <property type="match status" value="1"/>
</dbReference>
<keyword evidence="2 4" id="KW-0808">Transferase</keyword>
<proteinExistence type="inferred from homology"/>
<gene>
    <name evidence="6" type="ORF">SAMN05216334_101223</name>
</gene>
<dbReference type="OrthoDB" id="117774at2"/>
<protein>
    <submittedName>
        <fullName evidence="6">Spermidine synthase</fullName>
    </submittedName>
</protein>
<dbReference type="NCBIfam" id="NF037959">
    <property type="entry name" value="MFS_SpdSyn"/>
    <property type="match status" value="1"/>
</dbReference>
<organism evidence="6 7">
    <name type="scientific">Nitrosomonas ureae</name>
    <dbReference type="NCBI Taxonomy" id="44577"/>
    <lineage>
        <taxon>Bacteria</taxon>
        <taxon>Pseudomonadati</taxon>
        <taxon>Pseudomonadota</taxon>
        <taxon>Betaproteobacteria</taxon>
        <taxon>Nitrosomonadales</taxon>
        <taxon>Nitrosomonadaceae</taxon>
        <taxon>Nitrosomonas</taxon>
    </lineage>
</organism>
<evidence type="ECO:0000313" key="6">
    <source>
        <dbReference type="EMBL" id="SEF41506.1"/>
    </source>
</evidence>
<dbReference type="Gene3D" id="3.40.50.150">
    <property type="entry name" value="Vaccinia Virus protein VP39"/>
    <property type="match status" value="1"/>
</dbReference>
<evidence type="ECO:0000256" key="4">
    <source>
        <dbReference type="PROSITE-ProRule" id="PRU00354"/>
    </source>
</evidence>
<dbReference type="PROSITE" id="PS51006">
    <property type="entry name" value="PABS_2"/>
    <property type="match status" value="1"/>
</dbReference>
<evidence type="ECO:0000256" key="2">
    <source>
        <dbReference type="ARBA" id="ARBA00022679"/>
    </source>
</evidence>
<evidence type="ECO:0000256" key="1">
    <source>
        <dbReference type="ARBA" id="ARBA00007867"/>
    </source>
</evidence>
<dbReference type="InterPro" id="IPR029063">
    <property type="entry name" value="SAM-dependent_MTases_sf"/>
</dbReference>